<dbReference type="RefSeq" id="WP_231365989.1">
    <property type="nucleotide sequence ID" value="NZ_JADOTZ010000001.1"/>
</dbReference>
<reference evidence="4" key="1">
    <citation type="submission" date="2020-11" db="EMBL/GenBank/DDBJ databases">
        <title>Sequencing the genomes of 1000 actinobacteria strains.</title>
        <authorList>
            <person name="Klenk H.-P."/>
        </authorList>
    </citation>
    <scope>NUCLEOTIDE SEQUENCE</scope>
    <source>
        <strain evidence="4">DSM 26152</strain>
    </source>
</reference>
<dbReference type="Proteomes" id="UP000625033">
    <property type="component" value="Unassembled WGS sequence"/>
</dbReference>
<evidence type="ECO:0000256" key="2">
    <source>
        <dbReference type="SAM" id="MobiDB-lite"/>
    </source>
</evidence>
<dbReference type="InterPro" id="IPR011055">
    <property type="entry name" value="Dup_hybrid_motif"/>
</dbReference>
<comment type="caution">
    <text evidence="4">The sequence shown here is derived from an EMBL/GenBank/DDBJ whole genome shotgun (WGS) entry which is preliminary data.</text>
</comment>
<dbReference type="Pfam" id="PF01551">
    <property type="entry name" value="Peptidase_M23"/>
    <property type="match status" value="1"/>
</dbReference>
<dbReference type="SUPFAM" id="SSF51261">
    <property type="entry name" value="Duplicated hybrid motif"/>
    <property type="match status" value="1"/>
</dbReference>
<evidence type="ECO:0000313" key="4">
    <source>
        <dbReference type="EMBL" id="MBG6085240.1"/>
    </source>
</evidence>
<dbReference type="PANTHER" id="PTHR21666:SF289">
    <property type="entry name" value="L-ALA--D-GLU ENDOPEPTIDASE"/>
    <property type="match status" value="1"/>
</dbReference>
<evidence type="ECO:0000259" key="3">
    <source>
        <dbReference type="Pfam" id="PF01551"/>
    </source>
</evidence>
<feature type="domain" description="M23ase beta-sheet core" evidence="3">
    <location>
        <begin position="220"/>
        <end position="314"/>
    </location>
</feature>
<feature type="region of interest" description="Disordered" evidence="2">
    <location>
        <begin position="1"/>
        <end position="60"/>
    </location>
</feature>
<gene>
    <name evidence="4" type="ORF">IW252_002007</name>
</gene>
<accession>A0A931D7S8</accession>
<dbReference type="InterPro" id="IPR016047">
    <property type="entry name" value="M23ase_b-sheet_dom"/>
</dbReference>
<evidence type="ECO:0000256" key="1">
    <source>
        <dbReference type="ARBA" id="ARBA00022729"/>
    </source>
</evidence>
<name>A0A931D7S8_9MICC</name>
<dbReference type="PANTHER" id="PTHR21666">
    <property type="entry name" value="PEPTIDASE-RELATED"/>
    <property type="match status" value="1"/>
</dbReference>
<dbReference type="EMBL" id="JADOTZ010000001">
    <property type="protein sequence ID" value="MBG6085240.1"/>
    <property type="molecule type" value="Genomic_DNA"/>
</dbReference>
<dbReference type="AlphaFoldDB" id="A0A931D7S8"/>
<feature type="compositionally biased region" description="Basic residues" evidence="2">
    <location>
        <begin position="24"/>
        <end position="33"/>
    </location>
</feature>
<dbReference type="Gene3D" id="2.70.70.10">
    <property type="entry name" value="Glucose Permease (Domain IIA)"/>
    <property type="match status" value="1"/>
</dbReference>
<keyword evidence="4" id="KW-0378">Hydrolase</keyword>
<keyword evidence="5" id="KW-1185">Reference proteome</keyword>
<dbReference type="CDD" id="cd12797">
    <property type="entry name" value="M23_peptidase"/>
    <property type="match status" value="1"/>
</dbReference>
<feature type="compositionally biased region" description="Basic and acidic residues" evidence="2">
    <location>
        <begin position="34"/>
        <end position="46"/>
    </location>
</feature>
<protein>
    <submittedName>
        <fullName evidence="4">Murein DD-endopeptidase MepM/ murein hydrolase activator NlpD</fullName>
    </submittedName>
</protein>
<dbReference type="InterPro" id="IPR050570">
    <property type="entry name" value="Cell_wall_metabolism_enzyme"/>
</dbReference>
<organism evidence="4 5">
    <name type="scientific">Zhihengliuella flava</name>
    <dbReference type="NCBI Taxonomy" id="1285193"/>
    <lineage>
        <taxon>Bacteria</taxon>
        <taxon>Bacillati</taxon>
        <taxon>Actinomycetota</taxon>
        <taxon>Actinomycetes</taxon>
        <taxon>Micrococcales</taxon>
        <taxon>Micrococcaceae</taxon>
        <taxon>Zhihengliuella</taxon>
    </lineage>
</organism>
<sequence>MTEQTSTGRASASPDDAAAEAPLRRPRGAARRRLQAEHADEADRRNASGPYRGHRYNGGLRYSDVTTERLTELATEREVAEVVELPAPRAAAASQPAAPARRFAPSHMVAAAAAVSGIALTAVWPQVTESSPEDARAKAETRLAVQDVVVDGDAEFDIELASVKGTFTKEDQLDQVMTAAAGDVTRVETTGVLSQPLDEVRITSGFGYRPNPWGGYGMVNHIGQDYGISCGTPVKAAAAGTVVQAGWAGHSGNRVRIDHGNGLETTYNHNTSLKVAVGQEVSRGEVVSLAGTTGNSTGCHLHFEVLVDGTAVDPAGWL</sequence>
<keyword evidence="1" id="KW-0732">Signal</keyword>
<feature type="compositionally biased region" description="Low complexity" evidence="2">
    <location>
        <begin position="10"/>
        <end position="21"/>
    </location>
</feature>
<proteinExistence type="predicted"/>
<evidence type="ECO:0000313" key="5">
    <source>
        <dbReference type="Proteomes" id="UP000625033"/>
    </source>
</evidence>
<dbReference type="GO" id="GO:0004222">
    <property type="term" value="F:metalloendopeptidase activity"/>
    <property type="evidence" value="ECO:0007669"/>
    <property type="project" value="TreeGrafter"/>
</dbReference>